<sequence length="3094" mass="365022">MNQANQAATTAKGGSLNNWIEIQNKIAETFEQFLGEFQFHIDFYFKSYNKNLKENIEMQIKASKKEKQKYLQFLNHEEKIYWKEFPRRKNFYHANLRKIYNLFQSGKSSSTMRDVSLIISGILNVMPVASKKYCRKFGIEPIFHQDMDNKQTFDTLTESLKMFDSDDISNWRILGFNISLLVSDVIQIFLEMVLQDKDIKLSQGVVDILLDICKHFTQIQTFQQIQITWAKIYGNISRLSFDKCMKFMMHSLQQDFRKLKEDEVELHAQRIHFCRFLQVSPQDKLQASHVQILFDNILTIMNSKSMTQQMKNVLIITLKYLVEQLNFSGQDFSFDSTMGILWPVIEGVYKIAQKYSKKEFYKDYAYQLLIVVIKASPNDFYNLHLQKLLKREKIQSYFETKKGYIQGANLMIELSMGNPLIINKYQNWSPKIHQIQYLLVDHLPSSVYTPLKLFRRQINYKIARKLQQSDSLPFTFRDSFKYIFNIKLLTELSQVHTQYLKQMAFEDLEFFVAQALPFLFGFLKTQERLDIPILGLKIVDFILNPINDFKTEFIKLQPGQNQYLQENLRKLYSYTQIIIKEILRSQLLKSDYLSDLANFYKSDDKELCNDQISVVWPRFNQGLYMNGRSLSFFLKQKGFGKFHLQEAKRVISFQDFRELQKIEQQQSDEAQDSEYLYDPFNQITKSLEKEIKEWDYKKEHFTRYRINSFLSEERKENQRQNTSQFQLQQQKIDEMKILSKILKMIYYLPEVQDYLKFYPTRRLLIEENALLINKIPEMNFADFEESSTTQGTTLGNDENKGNIGIGANMKKKKSDPKFINKPLNPKLKEAQNILPYFFLNLGQDIALKSAKLIQKLIVFGDFKTRIAIIDQLIYFIKELMLDTPEEFLISQYLQLLITVVKIWHQTERNKLQITNQQIIKNGRVENIAVLNLNYYDNSYQENQNLNVNEIQSQISLHSYIFDMIDTIGLIGICNKERQVRQLSTILIVESGKMKRLFIKKDNYKKSLYDLIEYNKDNFKKSITEKVMIFSGAKSRELKTYAEIQQIIEDLCIYQLFIDNFDYKKSGLNEGLVRDIQVMMMGEISNLWKNNLIQNCQYSDSILNFINILSSRTLHLFENKSDQTGIIQKDYVGINLLMAITLCNVTHSATHLAKKSESDQDDSSNPSQQVLSTNSIFEEMSNLITLLELEFGDLYKTAFGKFYPQKFYISQILLSFIYKLQDPCEIQSYEVLKEIFQIEKPGSQSSQYHQNCKLFFTLIVSNENLFVQYCQKDTRILVDAVNRLDFIDYRKINAQKDEIARKQMLIIFTNYFHSVIQGVKGVYEKNQYNQISRLLSAQYQYEVIMFLQQELQNILTNKIQELDWLKTKIQDIWQAILSFENVFDSIPNVKIDLRFLIDLESSGYKVLKYYKYLYNNNNPQLNKTQDSNKQEEVQQEFTVNELKHLFTQIYQYYSTQGNFQELLLKKNTYYSCFINNIVGADQLLNYLRQKNFNLVYGQLTSSCLRSTKALIETKIKKFLSFGLHSKYFLVGLFMSLNSMDKKVIERSKVLCLSVLPLMFEDEKFRELVESQIAEHEDLRQLISFDNKNFFRFIKQIFKDEETYNMRNHFEKYFSVTGLVRNTLNEIIKLQNLNFSQHMLLKVLDIITYFIGNLQLRRAPQVEQSSFIFDNLIDYKSFEILSKLYKISEKLVDFDDETIIMNMWYKLVEGKIQNFEILAKFLVHNLSSYLMKLRKQNDKGSQNEVKQKGKKQSEYSIEFEKQKRYAISIFNYIKARTAQMDLRNSINVNANSITWSQKMIRLLSRVSLNIQSKYVLEKIKLKKILQIIHQEINESNVKLQLKGGLDKNFEVVKIGGNTRLSVNMSQLLQSQTFLETFAARNRKQQCIMKNLMFRIRKIMIEKYEEVSSQASLQALPVLIIKYLENTLVFITNDVERPTQNINFSLKEQLSVVIIMIILTIDLIITDVNENRFYFLLETFNKLSINIGSVQRYFNFKQFTPQNIYSTSMKTMDKLWLIINLKDCFEYFNVFTKLFFKQLQNLYSYPEIQYHLLRMWQTSLSKNREIIMSKLNSNVQNSITDISLGKSTTSMMYSRQLVLTILQSAFFTFYQISQSRNQIDDNKKKYIAYNMIQHVNSLLEYILPSNQQKAIQLKGISDPESTHVAFANNAIFWLSYSCLECSIITKDSNPQISNNLQEIGMKAMRRIFEESDFLKMLIGVSKLSPHFYAYNLSIQRNQSSLLSLIFDTFENPECVEDAMKSLIVTIRVQDYKLLNNQENKDLCEVELQRFLLLIPFLHQQFTYILRGQPNEKSQQIFSSYRTIVQLLKKSLPSIGIDKKKDIFDRLDTLQKEAEKNEEKLIKKEFEGLIQATVSLCHLLSFNQIIFDCERFLIEMKQGKNIKKIIDLSKIDLVIKIINEFLADNELELPEEQYLLKEVMKKNYDEKVFTGEILGEEVSQIVNEMRPLYFGLKNIVLKEIENIDKEIDIKKFFFDGASQQASASQSLGITPIQEQVQESQSDFTGLASDSNFSGALKKISTKKQETTSKYQNSQPASSMKGGYTPTQRRIAEITEEQDDLLKRIPTTSLSGLSPNQRLKQMNKQYQSKYQQIRQPEDHFSKSPMNKKSIQDHIFQDDDIIVHNVVKNQESNLQVPQNEPMMVIFNERDDESEFNVQYENEEDDTEQSQYQNQVKEIIQRGQNLQARTFDQEPAINTSSSDDPREKLKKVIESTKRSNQTISNTVSPLKMQNYEQYQKYQQHQGKVNSFNIQAQKFNQNPIELRQKTIQQQEVYQTILDTDMGGIATFAKPNPYKEKVEANDFYKNPVQQSQVSNQSYQIQAQVIERQNKQIQKLEQQVEAKKQVTQSRQTDIATNPNFVADRISQIFTEMSQSSLNDPLRRKYNETTTNAQQQQDFAQNRNYLQSQKKQQTSKYPWLHDNVIEEQQRQKNMFQSQNVQNQRQAMSKESQQQFIRNRANNFLESIKNEELPTPNKKEGLDSRLIRLLNDREQFLKFEQFLNEVKSFDVDYLHYYIKIMEYKKEFNQAKVIYLVYQICLYRLNQQQESQQISIQQKMQKAIQIWRTIQLMRQQLNMRKYA</sequence>
<keyword evidence="1" id="KW-0175">Coiled coil</keyword>
<organism evidence="3 4">
    <name type="scientific">Stylonychia lemnae</name>
    <name type="common">Ciliate</name>
    <dbReference type="NCBI Taxonomy" id="5949"/>
    <lineage>
        <taxon>Eukaryota</taxon>
        <taxon>Sar</taxon>
        <taxon>Alveolata</taxon>
        <taxon>Ciliophora</taxon>
        <taxon>Intramacronucleata</taxon>
        <taxon>Spirotrichea</taxon>
        <taxon>Stichotrichia</taxon>
        <taxon>Sporadotrichida</taxon>
        <taxon>Oxytrichidae</taxon>
        <taxon>Stylonychinae</taxon>
        <taxon>Stylonychia</taxon>
    </lineage>
</organism>
<dbReference type="OMA" id="ITINVEM"/>
<feature type="compositionally biased region" description="Polar residues" evidence="2">
    <location>
        <begin position="2543"/>
        <end position="2553"/>
    </location>
</feature>
<evidence type="ECO:0000256" key="2">
    <source>
        <dbReference type="SAM" id="MobiDB-lite"/>
    </source>
</evidence>
<evidence type="ECO:0000313" key="3">
    <source>
        <dbReference type="EMBL" id="CDW82070.1"/>
    </source>
</evidence>
<evidence type="ECO:0000256" key="1">
    <source>
        <dbReference type="SAM" id="Coils"/>
    </source>
</evidence>
<evidence type="ECO:0000313" key="4">
    <source>
        <dbReference type="Proteomes" id="UP000039865"/>
    </source>
</evidence>
<dbReference type="InParanoid" id="A0A078AII9"/>
<name>A0A078AII9_STYLE</name>
<feature type="coiled-coil region" evidence="1">
    <location>
        <begin position="2336"/>
        <end position="2363"/>
    </location>
</feature>
<accession>A0A078AII9</accession>
<keyword evidence="4" id="KW-1185">Reference proteome</keyword>
<proteinExistence type="predicted"/>
<reference evidence="3 4" key="1">
    <citation type="submission" date="2014-06" db="EMBL/GenBank/DDBJ databases">
        <authorList>
            <person name="Swart Estienne"/>
        </authorList>
    </citation>
    <scope>NUCLEOTIDE SEQUENCE [LARGE SCALE GENOMIC DNA]</scope>
    <source>
        <strain evidence="3 4">130c</strain>
    </source>
</reference>
<feature type="coiled-coil region" evidence="1">
    <location>
        <begin position="2830"/>
        <end position="2860"/>
    </location>
</feature>
<dbReference type="Proteomes" id="UP000039865">
    <property type="component" value="Unassembled WGS sequence"/>
</dbReference>
<protein>
    <submittedName>
        <fullName evidence="3">Uncharacterized protein</fullName>
    </submittedName>
</protein>
<feature type="region of interest" description="Disordered" evidence="2">
    <location>
        <begin position="2536"/>
        <end position="2560"/>
    </location>
</feature>
<gene>
    <name evidence="3" type="primary">Contig174.g8</name>
    <name evidence="3" type="ORF">STYLEM_11096</name>
</gene>
<dbReference type="EMBL" id="CCKQ01010540">
    <property type="protein sequence ID" value="CDW82070.1"/>
    <property type="molecule type" value="Genomic_DNA"/>
</dbReference>